<evidence type="ECO:0000313" key="11">
    <source>
        <dbReference type="EMBL" id="XBX73970.1"/>
    </source>
</evidence>
<sequence>MMSMITNYKGFNRVTSIVKPEQQFKALFDQFEEGILIVDHTGKIVYANKKYADIFSVNFNDIVRKKFNKVTHDEALDFAFRNKTKVLGSLRFEQFCKNIKVSVYPVINENGFEGLVALYSLLSKERAQIVGDSTFNKNNSCDDLKNNTLNKKFDNIITKNKDMYTIMKSAKKAAKVSSTVLIRGESGTGKELIAKGIHNLSPRKNKPFIKVNCGAIPEHLLESELFGHEKGAFTGAVATKIGKFERAQGGTLFLDEIGDMPVHMQVKILRVLQEKEFERVGGTKSIKCDVRILSATHKNLEELVNQGQFRQDLFYRLNVISLTLVPLRNRPEDIPLLLNHFINSYQKKMDSQVKSVSKKVINVLQNYTWPGNVRELKNLMERLMVMTESEQIEIEDLPSHLSKLYKVNSISPICSTEESFKTLEEYEKEIIFKALQKFKSFNATGKALGITHKTVAAKARKYGFI</sequence>
<dbReference type="InterPro" id="IPR027417">
    <property type="entry name" value="P-loop_NTPase"/>
</dbReference>
<protein>
    <recommendedName>
        <fullName evidence="8">HTH-type transcriptional regulatory protein TyrR</fullName>
    </recommendedName>
</protein>
<reference evidence="11" key="2">
    <citation type="submission" date="2024-06" db="EMBL/GenBank/DDBJ databases">
        <authorList>
            <person name="Petrova K.O."/>
            <person name="Toshchakov S.V."/>
            <person name="Boltjanskaja Y.V."/>
            <person name="Kevbrin V."/>
        </authorList>
    </citation>
    <scope>NUCLEOTIDE SEQUENCE</scope>
    <source>
        <strain evidence="11">Z-910T</strain>
    </source>
</reference>
<dbReference type="InterPro" id="IPR035965">
    <property type="entry name" value="PAS-like_dom_sf"/>
</dbReference>
<keyword evidence="5" id="KW-0238">DNA-binding</keyword>
<dbReference type="Pfam" id="PF00158">
    <property type="entry name" value="Sigma54_activat"/>
    <property type="match status" value="1"/>
</dbReference>
<dbReference type="CDD" id="cd00009">
    <property type="entry name" value="AAA"/>
    <property type="match status" value="1"/>
</dbReference>
<evidence type="ECO:0000256" key="5">
    <source>
        <dbReference type="ARBA" id="ARBA00023125"/>
    </source>
</evidence>
<keyword evidence="7" id="KW-0804">Transcription</keyword>
<accession>A0AAU7VJ16</accession>
<dbReference type="SMART" id="SM00091">
    <property type="entry name" value="PAS"/>
    <property type="match status" value="1"/>
</dbReference>
<dbReference type="GO" id="GO:0005524">
    <property type="term" value="F:ATP binding"/>
    <property type="evidence" value="ECO:0007669"/>
    <property type="project" value="UniProtKB-KW"/>
</dbReference>
<dbReference type="SUPFAM" id="SSF55785">
    <property type="entry name" value="PYP-like sensor domain (PAS domain)"/>
    <property type="match status" value="1"/>
</dbReference>
<dbReference type="PROSITE" id="PS00675">
    <property type="entry name" value="SIGMA54_INTERACT_1"/>
    <property type="match status" value="1"/>
</dbReference>
<evidence type="ECO:0000256" key="1">
    <source>
        <dbReference type="ARBA" id="ARBA00022741"/>
    </source>
</evidence>
<dbReference type="PROSITE" id="PS50045">
    <property type="entry name" value="SIGMA54_INTERACT_4"/>
    <property type="match status" value="1"/>
</dbReference>
<evidence type="ECO:0000256" key="7">
    <source>
        <dbReference type="ARBA" id="ARBA00023163"/>
    </source>
</evidence>
<dbReference type="Gene3D" id="1.10.8.60">
    <property type="match status" value="1"/>
</dbReference>
<dbReference type="SUPFAM" id="SSF46689">
    <property type="entry name" value="Homeodomain-like"/>
    <property type="match status" value="1"/>
</dbReference>
<dbReference type="Pfam" id="PF25601">
    <property type="entry name" value="AAA_lid_14"/>
    <property type="match status" value="1"/>
</dbReference>
<evidence type="ECO:0000256" key="3">
    <source>
        <dbReference type="ARBA" id="ARBA00022840"/>
    </source>
</evidence>
<dbReference type="InterPro" id="IPR030828">
    <property type="entry name" value="HTH_TyrR"/>
</dbReference>
<evidence type="ECO:0000259" key="9">
    <source>
        <dbReference type="PROSITE" id="PS50045"/>
    </source>
</evidence>
<evidence type="ECO:0000256" key="2">
    <source>
        <dbReference type="ARBA" id="ARBA00022797"/>
    </source>
</evidence>
<keyword evidence="6" id="KW-0010">Activator</keyword>
<dbReference type="PROSITE" id="PS50112">
    <property type="entry name" value="PAS"/>
    <property type="match status" value="1"/>
</dbReference>
<dbReference type="InterPro" id="IPR058031">
    <property type="entry name" value="AAA_lid_NorR"/>
</dbReference>
<dbReference type="GO" id="GO:0006355">
    <property type="term" value="P:regulation of DNA-templated transcription"/>
    <property type="evidence" value="ECO:0007669"/>
    <property type="project" value="InterPro"/>
</dbReference>
<dbReference type="SMART" id="SM00382">
    <property type="entry name" value="AAA"/>
    <property type="match status" value="1"/>
</dbReference>
<dbReference type="Pfam" id="PF13188">
    <property type="entry name" value="PAS_8"/>
    <property type="match status" value="1"/>
</dbReference>
<dbReference type="CDD" id="cd00130">
    <property type="entry name" value="PAS"/>
    <property type="match status" value="1"/>
</dbReference>
<keyword evidence="4" id="KW-0805">Transcription regulation</keyword>
<dbReference type="FunFam" id="1.10.8.60:FF:000014">
    <property type="entry name" value="DNA-binding transcriptional regulator NtrC"/>
    <property type="match status" value="1"/>
</dbReference>
<name>A0AAU7VJ16_9FIRM</name>
<dbReference type="Gene3D" id="3.40.50.300">
    <property type="entry name" value="P-loop containing nucleotide triphosphate hydrolases"/>
    <property type="match status" value="1"/>
</dbReference>
<keyword evidence="1" id="KW-0547">Nucleotide-binding</keyword>
<dbReference type="PANTHER" id="PTHR32071">
    <property type="entry name" value="TRANSCRIPTIONAL REGULATORY PROTEIN"/>
    <property type="match status" value="1"/>
</dbReference>
<dbReference type="InterPro" id="IPR025944">
    <property type="entry name" value="Sigma_54_int_dom_CS"/>
</dbReference>
<evidence type="ECO:0000259" key="10">
    <source>
        <dbReference type="PROSITE" id="PS50112"/>
    </source>
</evidence>
<feature type="domain" description="PAS" evidence="10">
    <location>
        <begin position="20"/>
        <end position="74"/>
    </location>
</feature>
<gene>
    <name evidence="11" type="ORF">PRVXT_001989</name>
</gene>
<dbReference type="FunFam" id="3.40.50.300:FF:000006">
    <property type="entry name" value="DNA-binding transcriptional regulator NtrC"/>
    <property type="match status" value="1"/>
</dbReference>
<dbReference type="InterPro" id="IPR025662">
    <property type="entry name" value="Sigma_54_int_dom_ATP-bd_1"/>
</dbReference>
<dbReference type="RefSeq" id="WP_350342731.1">
    <property type="nucleotide sequence ID" value="NZ_CP158367.1"/>
</dbReference>
<organism evidence="11">
    <name type="scientific">Proteinivorax tanatarense</name>
    <dbReference type="NCBI Taxonomy" id="1260629"/>
    <lineage>
        <taxon>Bacteria</taxon>
        <taxon>Bacillati</taxon>
        <taxon>Bacillota</taxon>
        <taxon>Clostridia</taxon>
        <taxon>Eubacteriales</taxon>
        <taxon>Proteinivoracaceae</taxon>
        <taxon>Proteinivorax</taxon>
    </lineage>
</organism>
<proteinExistence type="predicted"/>
<dbReference type="PROSITE" id="PS00688">
    <property type="entry name" value="SIGMA54_INTERACT_3"/>
    <property type="match status" value="1"/>
</dbReference>
<dbReference type="SUPFAM" id="SSF52540">
    <property type="entry name" value="P-loop containing nucleoside triphosphate hydrolases"/>
    <property type="match status" value="1"/>
</dbReference>
<dbReference type="PROSITE" id="PS00676">
    <property type="entry name" value="SIGMA54_INTERACT_2"/>
    <property type="match status" value="1"/>
</dbReference>
<dbReference type="PANTHER" id="PTHR32071:SF57">
    <property type="entry name" value="C4-DICARBOXYLATE TRANSPORT TRANSCRIPTIONAL REGULATORY PROTEIN DCTD"/>
    <property type="match status" value="1"/>
</dbReference>
<keyword evidence="2" id="KW-0058">Aromatic hydrocarbons catabolism</keyword>
<dbReference type="GO" id="GO:0003677">
    <property type="term" value="F:DNA binding"/>
    <property type="evidence" value="ECO:0007669"/>
    <property type="project" value="UniProtKB-KW"/>
</dbReference>
<evidence type="ECO:0000256" key="4">
    <source>
        <dbReference type="ARBA" id="ARBA00023015"/>
    </source>
</evidence>
<dbReference type="InterPro" id="IPR002078">
    <property type="entry name" value="Sigma_54_int"/>
</dbReference>
<dbReference type="InterPro" id="IPR000014">
    <property type="entry name" value="PAS"/>
</dbReference>
<evidence type="ECO:0000256" key="8">
    <source>
        <dbReference type="ARBA" id="ARBA00029500"/>
    </source>
</evidence>
<dbReference type="EMBL" id="CP158367">
    <property type="protein sequence ID" value="XBX73970.1"/>
    <property type="molecule type" value="Genomic_DNA"/>
</dbReference>
<dbReference type="InterPro" id="IPR025943">
    <property type="entry name" value="Sigma_54_int_dom_ATP-bd_2"/>
</dbReference>
<dbReference type="InterPro" id="IPR003593">
    <property type="entry name" value="AAA+_ATPase"/>
</dbReference>
<dbReference type="Gene3D" id="1.10.10.60">
    <property type="entry name" value="Homeodomain-like"/>
    <property type="match status" value="1"/>
</dbReference>
<dbReference type="InterPro" id="IPR009057">
    <property type="entry name" value="Homeodomain-like_sf"/>
</dbReference>
<keyword evidence="3" id="KW-0067">ATP-binding</keyword>
<dbReference type="Pfam" id="PF18024">
    <property type="entry name" value="HTH_50"/>
    <property type="match status" value="1"/>
</dbReference>
<dbReference type="Gene3D" id="3.30.450.20">
    <property type="entry name" value="PAS domain"/>
    <property type="match status" value="1"/>
</dbReference>
<reference evidence="11" key="1">
    <citation type="journal article" date="2013" name="Extremophiles">
        <title>Proteinivorax tanatarense gen. nov., sp. nov., an anaerobic, haloalkaliphilic, proteolytic bacterium isolated from a decaying algal bloom, and proposal of Proteinivoraceae fam. nov.</title>
        <authorList>
            <person name="Kevbrin V."/>
            <person name="Boltyanskaya Y."/>
            <person name="Zhilina T."/>
            <person name="Kolganova T."/>
            <person name="Lavrentjeva E."/>
            <person name="Kuznetsov B."/>
        </authorList>
    </citation>
    <scope>NUCLEOTIDE SEQUENCE</scope>
    <source>
        <strain evidence="11">Z-910T</strain>
    </source>
</reference>
<feature type="domain" description="Sigma-54 factor interaction" evidence="9">
    <location>
        <begin position="156"/>
        <end position="385"/>
    </location>
</feature>
<dbReference type="AlphaFoldDB" id="A0AAU7VJ16"/>
<evidence type="ECO:0000256" key="6">
    <source>
        <dbReference type="ARBA" id="ARBA00023159"/>
    </source>
</evidence>